<dbReference type="Proteomes" id="UP000001593">
    <property type="component" value="Unassembled WGS sequence"/>
</dbReference>
<accession>A7T5F0</accession>
<name>A7T5F0_NEMVE</name>
<feature type="region of interest" description="Disordered" evidence="1">
    <location>
        <begin position="292"/>
        <end position="320"/>
    </location>
</feature>
<sequence length="398" mass="44532">MASTWSYEDQYLRECTLEDFVQNDDSEPPPSPELPSSQPRERIASDAMVTFFEAPIAVDLDHAGWTHILSFSHRNNTNPKLYQRHPYISNPTRDRECTLEDFVQNDDSEPPPSPELPSSQPLERIASDAMVTFFEAPIAVDLDHADWTHILSFSHRNNTNPKLYQRHPYISNPTYDSQDAAEPLYNPQRTNSSKFDDYETNATEQASFVLKERSLRKSSSAGPSPPFSAINNRSPPITSSLSGYNQRQPGSSQSTERTSVVQELFDQQKAASKQPKELSRTGKRANVVGAAHSLPGESNTYQSQVHRNSTGSTSQQTLYSNPPPGQPINVQSQIYGFPGPTVPDSSGVAQSVWCYRSQGLIKHGQNEIVILIQVKPREELFPDIVLRVFIAILSLTKQ</sequence>
<reference evidence="2 3" key="1">
    <citation type="journal article" date="2007" name="Science">
        <title>Sea anemone genome reveals ancestral eumetazoan gene repertoire and genomic organization.</title>
        <authorList>
            <person name="Putnam N.H."/>
            <person name="Srivastava M."/>
            <person name="Hellsten U."/>
            <person name="Dirks B."/>
            <person name="Chapman J."/>
            <person name="Salamov A."/>
            <person name="Terry A."/>
            <person name="Shapiro H."/>
            <person name="Lindquist E."/>
            <person name="Kapitonov V.V."/>
            <person name="Jurka J."/>
            <person name="Genikhovich G."/>
            <person name="Grigoriev I.V."/>
            <person name="Lucas S.M."/>
            <person name="Steele R.E."/>
            <person name="Finnerty J.R."/>
            <person name="Technau U."/>
            <person name="Martindale M.Q."/>
            <person name="Rokhsar D.S."/>
        </authorList>
    </citation>
    <scope>NUCLEOTIDE SEQUENCE [LARGE SCALE GENOMIC DNA]</scope>
    <source>
        <strain evidence="3">CH2 X CH6</strain>
    </source>
</reference>
<evidence type="ECO:0000313" key="2">
    <source>
        <dbReference type="EMBL" id="EDO28814.1"/>
    </source>
</evidence>
<dbReference type="HOGENOM" id="CLU_693677_0_0_1"/>
<gene>
    <name evidence="2" type="ORF">NEMVEDRAFT_v1g222573</name>
</gene>
<dbReference type="InParanoid" id="A7T5F0"/>
<evidence type="ECO:0000313" key="3">
    <source>
        <dbReference type="Proteomes" id="UP000001593"/>
    </source>
</evidence>
<keyword evidence="3" id="KW-1185">Reference proteome</keyword>
<protein>
    <submittedName>
        <fullName evidence="2">Uncharacterized protein</fullName>
    </submittedName>
</protein>
<evidence type="ECO:0000256" key="1">
    <source>
        <dbReference type="SAM" id="MobiDB-lite"/>
    </source>
</evidence>
<feature type="region of interest" description="Disordered" evidence="1">
    <location>
        <begin position="266"/>
        <end position="285"/>
    </location>
</feature>
<dbReference type="AlphaFoldDB" id="A7T5F0"/>
<feature type="compositionally biased region" description="Polar residues" evidence="1">
    <location>
        <begin position="230"/>
        <end position="261"/>
    </location>
</feature>
<feature type="non-terminal residue" evidence="2">
    <location>
        <position position="398"/>
    </location>
</feature>
<feature type="region of interest" description="Disordered" evidence="1">
    <location>
        <begin position="161"/>
        <end position="261"/>
    </location>
</feature>
<dbReference type="EMBL" id="DS471149">
    <property type="protein sequence ID" value="EDO28814.1"/>
    <property type="molecule type" value="Genomic_DNA"/>
</dbReference>
<organism evidence="2 3">
    <name type="scientific">Nematostella vectensis</name>
    <name type="common">Starlet sea anemone</name>
    <dbReference type="NCBI Taxonomy" id="45351"/>
    <lineage>
        <taxon>Eukaryota</taxon>
        <taxon>Metazoa</taxon>
        <taxon>Cnidaria</taxon>
        <taxon>Anthozoa</taxon>
        <taxon>Hexacorallia</taxon>
        <taxon>Actiniaria</taxon>
        <taxon>Edwardsiidae</taxon>
        <taxon>Nematostella</taxon>
    </lineage>
</organism>
<feature type="compositionally biased region" description="Polar residues" evidence="1">
    <location>
        <begin position="296"/>
        <end position="320"/>
    </location>
</feature>
<proteinExistence type="predicted"/>